<evidence type="ECO:0000313" key="3">
    <source>
        <dbReference type="Proteomes" id="UP000499080"/>
    </source>
</evidence>
<sequence>MEFEGLSYQPTYYEERIKSLTIYSSLFNIINQISTTEPYKEDNNLIYFTDGSKTEMGTECSYCTFEDNIKVLVGKIRKFPHSVSGRINGTERSDHQSKSRE</sequence>
<comment type="caution">
    <text evidence="2">The sequence shown here is derived from an EMBL/GenBank/DDBJ whole genome shotgun (WGS) entry which is preliminary data.</text>
</comment>
<reference evidence="2 3" key="1">
    <citation type="journal article" date="2019" name="Sci. Rep.">
        <title>Orb-weaving spider Araneus ventricosus genome elucidates the spidroin gene catalogue.</title>
        <authorList>
            <person name="Kono N."/>
            <person name="Nakamura H."/>
            <person name="Ohtoshi R."/>
            <person name="Moran D.A.P."/>
            <person name="Shinohara A."/>
            <person name="Yoshida Y."/>
            <person name="Fujiwara M."/>
            <person name="Mori M."/>
            <person name="Tomita M."/>
            <person name="Arakawa K."/>
        </authorList>
    </citation>
    <scope>NUCLEOTIDE SEQUENCE [LARGE SCALE GENOMIC DNA]</scope>
</reference>
<accession>A0A4Y2VUW0</accession>
<dbReference type="AlphaFoldDB" id="A0A4Y2VUW0"/>
<keyword evidence="3" id="KW-1185">Reference proteome</keyword>
<evidence type="ECO:0000313" key="2">
    <source>
        <dbReference type="EMBL" id="GBO27557.1"/>
    </source>
</evidence>
<dbReference type="OrthoDB" id="7765170at2759"/>
<dbReference type="EMBL" id="BGPR01050564">
    <property type="protein sequence ID" value="GBO27557.1"/>
    <property type="molecule type" value="Genomic_DNA"/>
</dbReference>
<evidence type="ECO:0000256" key="1">
    <source>
        <dbReference type="SAM" id="MobiDB-lite"/>
    </source>
</evidence>
<protein>
    <submittedName>
        <fullName evidence="2">Uncharacterized protein</fullName>
    </submittedName>
</protein>
<proteinExistence type="predicted"/>
<name>A0A4Y2VUW0_ARAVE</name>
<gene>
    <name evidence="2" type="ORF">AVEN_90581_1</name>
</gene>
<dbReference type="Proteomes" id="UP000499080">
    <property type="component" value="Unassembled WGS sequence"/>
</dbReference>
<feature type="region of interest" description="Disordered" evidence="1">
    <location>
        <begin position="82"/>
        <end position="101"/>
    </location>
</feature>
<feature type="compositionally biased region" description="Basic and acidic residues" evidence="1">
    <location>
        <begin position="89"/>
        <end position="101"/>
    </location>
</feature>
<organism evidence="2 3">
    <name type="scientific">Araneus ventricosus</name>
    <name type="common">Orbweaver spider</name>
    <name type="synonym">Epeira ventricosa</name>
    <dbReference type="NCBI Taxonomy" id="182803"/>
    <lineage>
        <taxon>Eukaryota</taxon>
        <taxon>Metazoa</taxon>
        <taxon>Ecdysozoa</taxon>
        <taxon>Arthropoda</taxon>
        <taxon>Chelicerata</taxon>
        <taxon>Arachnida</taxon>
        <taxon>Araneae</taxon>
        <taxon>Araneomorphae</taxon>
        <taxon>Entelegynae</taxon>
        <taxon>Araneoidea</taxon>
        <taxon>Araneidae</taxon>
        <taxon>Araneus</taxon>
    </lineage>
</organism>